<dbReference type="EMBL" id="JABSTQ010007191">
    <property type="protein sequence ID" value="KAG0436119.1"/>
    <property type="molecule type" value="Genomic_DNA"/>
</dbReference>
<keyword evidence="2" id="KW-1185">Reference proteome</keyword>
<organism evidence="1 2">
    <name type="scientific">Ixodes persulcatus</name>
    <name type="common">Taiga tick</name>
    <dbReference type="NCBI Taxonomy" id="34615"/>
    <lineage>
        <taxon>Eukaryota</taxon>
        <taxon>Metazoa</taxon>
        <taxon>Ecdysozoa</taxon>
        <taxon>Arthropoda</taxon>
        <taxon>Chelicerata</taxon>
        <taxon>Arachnida</taxon>
        <taxon>Acari</taxon>
        <taxon>Parasitiformes</taxon>
        <taxon>Ixodida</taxon>
        <taxon>Ixodoidea</taxon>
        <taxon>Ixodidae</taxon>
        <taxon>Ixodinae</taxon>
        <taxon>Ixodes</taxon>
    </lineage>
</organism>
<reference evidence="1 2" key="1">
    <citation type="journal article" date="2020" name="Cell">
        <title>Large-Scale Comparative Analyses of Tick Genomes Elucidate Their Genetic Diversity and Vector Capacities.</title>
        <authorList>
            <consortium name="Tick Genome and Microbiome Consortium (TIGMIC)"/>
            <person name="Jia N."/>
            <person name="Wang J."/>
            <person name="Shi W."/>
            <person name="Du L."/>
            <person name="Sun Y."/>
            <person name="Zhan W."/>
            <person name="Jiang J.F."/>
            <person name="Wang Q."/>
            <person name="Zhang B."/>
            <person name="Ji P."/>
            <person name="Bell-Sakyi L."/>
            <person name="Cui X.M."/>
            <person name="Yuan T.T."/>
            <person name="Jiang B.G."/>
            <person name="Yang W.F."/>
            <person name="Lam T.T."/>
            <person name="Chang Q.C."/>
            <person name="Ding S.J."/>
            <person name="Wang X.J."/>
            <person name="Zhu J.G."/>
            <person name="Ruan X.D."/>
            <person name="Zhao L."/>
            <person name="Wei J.T."/>
            <person name="Ye R.Z."/>
            <person name="Que T.C."/>
            <person name="Du C.H."/>
            <person name="Zhou Y.H."/>
            <person name="Cheng J.X."/>
            <person name="Dai P.F."/>
            <person name="Guo W.B."/>
            <person name="Han X.H."/>
            <person name="Huang E.J."/>
            <person name="Li L.F."/>
            <person name="Wei W."/>
            <person name="Gao Y.C."/>
            <person name="Liu J.Z."/>
            <person name="Shao H.Z."/>
            <person name="Wang X."/>
            <person name="Wang C.C."/>
            <person name="Yang T.C."/>
            <person name="Huo Q.B."/>
            <person name="Li W."/>
            <person name="Chen H.Y."/>
            <person name="Chen S.E."/>
            <person name="Zhou L.G."/>
            <person name="Ni X.B."/>
            <person name="Tian J.H."/>
            <person name="Sheng Y."/>
            <person name="Liu T."/>
            <person name="Pan Y.S."/>
            <person name="Xia L.Y."/>
            <person name="Li J."/>
            <person name="Zhao F."/>
            <person name="Cao W.C."/>
        </authorList>
    </citation>
    <scope>NUCLEOTIDE SEQUENCE [LARGE SCALE GENOMIC DNA]</scope>
    <source>
        <strain evidence="1">Iper-2018</strain>
    </source>
</reference>
<protein>
    <submittedName>
        <fullName evidence="1">Uncharacterized protein</fullName>
    </submittedName>
</protein>
<comment type="caution">
    <text evidence="1">The sequence shown here is derived from an EMBL/GenBank/DDBJ whole genome shotgun (WGS) entry which is preliminary data.</text>
</comment>
<evidence type="ECO:0000313" key="2">
    <source>
        <dbReference type="Proteomes" id="UP000805193"/>
    </source>
</evidence>
<dbReference type="Proteomes" id="UP000805193">
    <property type="component" value="Unassembled WGS sequence"/>
</dbReference>
<feature type="non-terminal residue" evidence="1">
    <location>
        <position position="1"/>
    </location>
</feature>
<name>A0AC60QP28_IXOPE</name>
<accession>A0AC60QP28</accession>
<proteinExistence type="predicted"/>
<evidence type="ECO:0000313" key="1">
    <source>
        <dbReference type="EMBL" id="KAG0436119.1"/>
    </source>
</evidence>
<feature type="non-terminal residue" evidence="1">
    <location>
        <position position="58"/>
    </location>
</feature>
<sequence>NDSGNIDTPVALKARDPYIVPKCERLFPKPPFADVYCQYPCRDIKGAYAEEPDGTLCT</sequence>
<gene>
    <name evidence="1" type="ORF">HPB47_018137</name>
</gene>